<accession>A0A7J8QNQ0</accession>
<dbReference type="GO" id="GO:0003676">
    <property type="term" value="F:nucleic acid binding"/>
    <property type="evidence" value="ECO:0007669"/>
    <property type="project" value="InterPro"/>
</dbReference>
<reference evidence="2 3" key="1">
    <citation type="journal article" date="2019" name="Genome Biol. Evol.">
        <title>Insights into the evolution of the New World diploid cottons (Gossypium, subgenus Houzingenia) based on genome sequencing.</title>
        <authorList>
            <person name="Grover C.E."/>
            <person name="Arick M.A. 2nd"/>
            <person name="Thrash A."/>
            <person name="Conover J.L."/>
            <person name="Sanders W.S."/>
            <person name="Peterson D.G."/>
            <person name="Frelichowski J.E."/>
            <person name="Scheffler J.A."/>
            <person name="Scheffler B.E."/>
            <person name="Wendel J.F."/>
        </authorList>
    </citation>
    <scope>NUCLEOTIDE SEQUENCE [LARGE SCALE GENOMIC DNA]</scope>
    <source>
        <strain evidence="2">8</strain>
        <tissue evidence="2">Leaf</tissue>
    </source>
</reference>
<dbReference type="EMBL" id="JABEZZ010000013">
    <property type="protein sequence ID" value="MBA0602826.1"/>
    <property type="molecule type" value="Genomic_DNA"/>
</dbReference>
<dbReference type="GO" id="GO:0004523">
    <property type="term" value="F:RNA-DNA hybrid ribonuclease activity"/>
    <property type="evidence" value="ECO:0007669"/>
    <property type="project" value="InterPro"/>
</dbReference>
<evidence type="ECO:0000313" key="3">
    <source>
        <dbReference type="Proteomes" id="UP000593578"/>
    </source>
</evidence>
<comment type="caution">
    <text evidence="2">The sequence shown here is derived from an EMBL/GenBank/DDBJ whole genome shotgun (WGS) entry which is preliminary data.</text>
</comment>
<gene>
    <name evidence="2" type="ORF">Gorai_002992</name>
</gene>
<name>A0A7J8QNQ0_GOSRA</name>
<organism evidence="2 3">
    <name type="scientific">Gossypium raimondii</name>
    <name type="common">Peruvian cotton</name>
    <name type="synonym">Gossypium klotzschianum subsp. raimondii</name>
    <dbReference type="NCBI Taxonomy" id="29730"/>
    <lineage>
        <taxon>Eukaryota</taxon>
        <taxon>Viridiplantae</taxon>
        <taxon>Streptophyta</taxon>
        <taxon>Embryophyta</taxon>
        <taxon>Tracheophyta</taxon>
        <taxon>Spermatophyta</taxon>
        <taxon>Magnoliopsida</taxon>
        <taxon>eudicotyledons</taxon>
        <taxon>Gunneridae</taxon>
        <taxon>Pentapetalae</taxon>
        <taxon>rosids</taxon>
        <taxon>malvids</taxon>
        <taxon>Malvales</taxon>
        <taxon>Malvaceae</taxon>
        <taxon>Malvoideae</taxon>
        <taxon>Gossypium</taxon>
    </lineage>
</organism>
<dbReference type="AlphaFoldDB" id="A0A7J8QNQ0"/>
<dbReference type="InterPro" id="IPR002156">
    <property type="entry name" value="RNaseH_domain"/>
</dbReference>
<dbReference type="Proteomes" id="UP000593578">
    <property type="component" value="Unassembled WGS sequence"/>
</dbReference>
<evidence type="ECO:0000313" key="2">
    <source>
        <dbReference type="EMBL" id="MBA0602826.1"/>
    </source>
</evidence>
<feature type="domain" description="RNase H type-1" evidence="1">
    <location>
        <begin position="5"/>
        <end position="38"/>
    </location>
</feature>
<proteinExistence type="predicted"/>
<sequence>MGHRIQEIFKLLDPFSSVSFVWALRCCNKVTDYLCNWAIINNCTNDFNMDYPLEVHDIILRDAIN</sequence>
<dbReference type="Pfam" id="PF13456">
    <property type="entry name" value="RVT_3"/>
    <property type="match status" value="1"/>
</dbReference>
<protein>
    <recommendedName>
        <fullName evidence="1">RNase H type-1 domain-containing protein</fullName>
    </recommendedName>
</protein>
<evidence type="ECO:0000259" key="1">
    <source>
        <dbReference type="Pfam" id="PF13456"/>
    </source>
</evidence>